<evidence type="ECO:0000256" key="1">
    <source>
        <dbReference type="ARBA" id="ARBA00022490"/>
    </source>
</evidence>
<dbReference type="InterPro" id="IPR001353">
    <property type="entry name" value="Proteasome_sua/b"/>
</dbReference>
<comment type="similarity">
    <text evidence="4">Belongs to the peptidase T1B family.</text>
</comment>
<dbReference type="SUPFAM" id="SSF56235">
    <property type="entry name" value="N-terminal nucleophile aminohydrolases (Ntn hydrolases)"/>
    <property type="match status" value="1"/>
</dbReference>
<evidence type="ECO:0000313" key="5">
    <source>
        <dbReference type="EMBL" id="KAF8465789.1"/>
    </source>
</evidence>
<protein>
    <recommendedName>
        <fullName evidence="4">Proteasome subunit beta</fullName>
    </recommendedName>
</protein>
<evidence type="ECO:0000256" key="4">
    <source>
        <dbReference type="PIRNR" id="PIRNR001213"/>
    </source>
</evidence>
<organism evidence="5 6">
    <name type="scientific">Russula ochroleuca</name>
    <dbReference type="NCBI Taxonomy" id="152965"/>
    <lineage>
        <taxon>Eukaryota</taxon>
        <taxon>Fungi</taxon>
        <taxon>Dikarya</taxon>
        <taxon>Basidiomycota</taxon>
        <taxon>Agaricomycotina</taxon>
        <taxon>Agaricomycetes</taxon>
        <taxon>Russulales</taxon>
        <taxon>Russulaceae</taxon>
        <taxon>Russula</taxon>
    </lineage>
</organism>
<evidence type="ECO:0000256" key="2">
    <source>
        <dbReference type="ARBA" id="ARBA00022942"/>
    </source>
</evidence>
<comment type="subcellular location">
    <subcellularLocation>
        <location evidence="4">Cytoplasm</location>
    </subcellularLocation>
    <subcellularLocation>
        <location evidence="4">Nucleus</location>
    </subcellularLocation>
</comment>
<dbReference type="Pfam" id="PF00227">
    <property type="entry name" value="Proteasome"/>
    <property type="match status" value="1"/>
</dbReference>
<evidence type="ECO:0000313" key="6">
    <source>
        <dbReference type="Proteomes" id="UP000759537"/>
    </source>
</evidence>
<dbReference type="PROSITE" id="PS00854">
    <property type="entry name" value="PROTEASOME_BETA_1"/>
    <property type="match status" value="1"/>
</dbReference>
<dbReference type="FunFam" id="3.60.20.10:FF:000014">
    <property type="entry name" value="Proteasome subunit beta type-7"/>
    <property type="match status" value="1"/>
</dbReference>
<dbReference type="OrthoDB" id="10248542at2759"/>
<dbReference type="PIRSF" id="PIRSF001213">
    <property type="entry name" value="Psome_endopept_beta"/>
    <property type="match status" value="1"/>
</dbReference>
<reference evidence="5" key="2">
    <citation type="journal article" date="2020" name="Nat. Commun.">
        <title>Large-scale genome sequencing of mycorrhizal fungi provides insights into the early evolution of symbiotic traits.</title>
        <authorList>
            <person name="Miyauchi S."/>
            <person name="Kiss E."/>
            <person name="Kuo A."/>
            <person name="Drula E."/>
            <person name="Kohler A."/>
            <person name="Sanchez-Garcia M."/>
            <person name="Morin E."/>
            <person name="Andreopoulos B."/>
            <person name="Barry K.W."/>
            <person name="Bonito G."/>
            <person name="Buee M."/>
            <person name="Carver A."/>
            <person name="Chen C."/>
            <person name="Cichocki N."/>
            <person name="Clum A."/>
            <person name="Culley D."/>
            <person name="Crous P.W."/>
            <person name="Fauchery L."/>
            <person name="Girlanda M."/>
            <person name="Hayes R.D."/>
            <person name="Keri Z."/>
            <person name="LaButti K."/>
            <person name="Lipzen A."/>
            <person name="Lombard V."/>
            <person name="Magnuson J."/>
            <person name="Maillard F."/>
            <person name="Murat C."/>
            <person name="Nolan M."/>
            <person name="Ohm R.A."/>
            <person name="Pangilinan J."/>
            <person name="Pereira M.F."/>
            <person name="Perotto S."/>
            <person name="Peter M."/>
            <person name="Pfister S."/>
            <person name="Riley R."/>
            <person name="Sitrit Y."/>
            <person name="Stielow J.B."/>
            <person name="Szollosi G."/>
            <person name="Zifcakova L."/>
            <person name="Stursova M."/>
            <person name="Spatafora J.W."/>
            <person name="Tedersoo L."/>
            <person name="Vaario L.M."/>
            <person name="Yamada A."/>
            <person name="Yan M."/>
            <person name="Wang P."/>
            <person name="Xu J."/>
            <person name="Bruns T."/>
            <person name="Baldrian P."/>
            <person name="Vilgalys R."/>
            <person name="Dunand C."/>
            <person name="Henrissat B."/>
            <person name="Grigoriev I.V."/>
            <person name="Hibbett D."/>
            <person name="Nagy L.G."/>
            <person name="Martin F.M."/>
        </authorList>
    </citation>
    <scope>NUCLEOTIDE SEQUENCE</scope>
    <source>
        <strain evidence="5">Prilba</strain>
    </source>
</reference>
<dbReference type="InterPro" id="IPR023333">
    <property type="entry name" value="Proteasome_suB-type"/>
</dbReference>
<keyword evidence="6" id="KW-1185">Reference proteome</keyword>
<dbReference type="EMBL" id="WHVB01000045">
    <property type="protein sequence ID" value="KAF8465789.1"/>
    <property type="molecule type" value="Genomic_DNA"/>
</dbReference>
<proteinExistence type="inferred from homology"/>
<dbReference type="PANTHER" id="PTHR32194:SF6">
    <property type="entry name" value="PROTEASOME SUBUNIT BETA"/>
    <property type="match status" value="1"/>
</dbReference>
<dbReference type="AlphaFoldDB" id="A0A9P5JWA2"/>
<evidence type="ECO:0000256" key="3">
    <source>
        <dbReference type="ARBA" id="ARBA00023242"/>
    </source>
</evidence>
<accession>A0A9P5JWA2</accession>
<keyword evidence="1 4" id="KW-0963">Cytoplasm</keyword>
<keyword evidence="2 4" id="KW-0647">Proteasome</keyword>
<sequence>MDHFPTNWGRPKYDSFDTHATYPIHNRGHAQSAASNGAVQHTHFSHSKSALRQPIVTGTSVLAIKYKDGIMMAADNLASYGSLARFKGVQRLHPVGDYTVVGASGDMSDFQYLQHILDGLVISEEANLQDGHTLGPAEIHEYLSQVMYQRRTKMDPLWNSLLVGGVKDGKRFLAFVDLLGVTYSASTLATGYGAYIAQPLLRKAVEGREDTLTEHEARTILEDALRVLFYRDARSINQYQIATITANGADISGSLKLETAWGFAEGIRGYGAQTQ</sequence>
<dbReference type="PANTHER" id="PTHR32194">
    <property type="entry name" value="METALLOPROTEASE TLDD"/>
    <property type="match status" value="1"/>
</dbReference>
<reference evidence="5" key="1">
    <citation type="submission" date="2019-10" db="EMBL/GenBank/DDBJ databases">
        <authorList>
            <consortium name="DOE Joint Genome Institute"/>
            <person name="Kuo A."/>
            <person name="Miyauchi S."/>
            <person name="Kiss E."/>
            <person name="Drula E."/>
            <person name="Kohler A."/>
            <person name="Sanchez-Garcia M."/>
            <person name="Andreopoulos B."/>
            <person name="Barry K.W."/>
            <person name="Bonito G."/>
            <person name="Buee M."/>
            <person name="Carver A."/>
            <person name="Chen C."/>
            <person name="Cichocki N."/>
            <person name="Clum A."/>
            <person name="Culley D."/>
            <person name="Crous P.W."/>
            <person name="Fauchery L."/>
            <person name="Girlanda M."/>
            <person name="Hayes R."/>
            <person name="Keri Z."/>
            <person name="LaButti K."/>
            <person name="Lipzen A."/>
            <person name="Lombard V."/>
            <person name="Magnuson J."/>
            <person name="Maillard F."/>
            <person name="Morin E."/>
            <person name="Murat C."/>
            <person name="Nolan M."/>
            <person name="Ohm R."/>
            <person name="Pangilinan J."/>
            <person name="Pereira M."/>
            <person name="Perotto S."/>
            <person name="Peter M."/>
            <person name="Riley R."/>
            <person name="Sitrit Y."/>
            <person name="Stielow B."/>
            <person name="Szollosi G."/>
            <person name="Zifcakova L."/>
            <person name="Stursova M."/>
            <person name="Spatafora J.W."/>
            <person name="Tedersoo L."/>
            <person name="Vaario L.-M."/>
            <person name="Yamada A."/>
            <person name="Yan M."/>
            <person name="Wang P."/>
            <person name="Xu J."/>
            <person name="Bruns T."/>
            <person name="Baldrian P."/>
            <person name="Vilgalys R."/>
            <person name="Henrissat B."/>
            <person name="Grigoriev I.V."/>
            <person name="Hibbett D."/>
            <person name="Nagy L.G."/>
            <person name="Martin F.M."/>
        </authorList>
    </citation>
    <scope>NUCLEOTIDE SEQUENCE</scope>
    <source>
        <strain evidence="5">Prilba</strain>
    </source>
</reference>
<dbReference type="InterPro" id="IPR016050">
    <property type="entry name" value="Proteasome_bsu_CS"/>
</dbReference>
<dbReference type="Gene3D" id="3.60.20.10">
    <property type="entry name" value="Glutamine Phosphoribosylpyrophosphate, subunit 1, domain 1"/>
    <property type="match status" value="1"/>
</dbReference>
<comment type="function">
    <text evidence="4">Non-catalytic component of the proteasome.</text>
</comment>
<dbReference type="PROSITE" id="PS51476">
    <property type="entry name" value="PROTEASOME_BETA_2"/>
    <property type="match status" value="1"/>
</dbReference>
<dbReference type="InterPro" id="IPR029055">
    <property type="entry name" value="Ntn_hydrolases_N"/>
</dbReference>
<comment type="caution">
    <text evidence="5">The sequence shown here is derived from an EMBL/GenBank/DDBJ whole genome shotgun (WGS) entry which is preliminary data.</text>
</comment>
<gene>
    <name evidence="5" type="ORF">DFH94DRAFT_821609</name>
</gene>
<dbReference type="GO" id="GO:0051603">
    <property type="term" value="P:proteolysis involved in protein catabolic process"/>
    <property type="evidence" value="ECO:0007669"/>
    <property type="project" value="InterPro"/>
</dbReference>
<dbReference type="Proteomes" id="UP000759537">
    <property type="component" value="Unassembled WGS sequence"/>
</dbReference>
<name>A0A9P5JWA2_9AGAM</name>
<keyword evidence="3 4" id="KW-0539">Nucleus</keyword>
<dbReference type="GO" id="GO:0005737">
    <property type="term" value="C:cytoplasm"/>
    <property type="evidence" value="ECO:0007669"/>
    <property type="project" value="UniProtKB-SubCell"/>
</dbReference>
<dbReference type="GO" id="GO:0019774">
    <property type="term" value="C:proteasome core complex, beta-subunit complex"/>
    <property type="evidence" value="ECO:0007669"/>
    <property type="project" value="UniProtKB-UniRule"/>
</dbReference>
<dbReference type="CDD" id="cd03760">
    <property type="entry name" value="proteasome_beta_type_4"/>
    <property type="match status" value="1"/>
</dbReference>
<dbReference type="InterPro" id="IPR016295">
    <property type="entry name" value="Proteasome_beta4"/>
</dbReference>
<dbReference type="GO" id="GO:0005634">
    <property type="term" value="C:nucleus"/>
    <property type="evidence" value="ECO:0007669"/>
    <property type="project" value="UniProtKB-SubCell"/>
</dbReference>